<feature type="transmembrane region" description="Helical" evidence="8">
    <location>
        <begin position="270"/>
        <end position="291"/>
    </location>
</feature>
<dbReference type="EMBL" id="JADKIO010000009">
    <property type="protein sequence ID" value="MBK9797290.1"/>
    <property type="molecule type" value="Genomic_DNA"/>
</dbReference>
<feature type="transmembrane region" description="Helical" evidence="8">
    <location>
        <begin position="44"/>
        <end position="67"/>
    </location>
</feature>
<feature type="transmembrane region" description="Helical" evidence="8">
    <location>
        <begin position="162"/>
        <end position="184"/>
    </location>
</feature>
<feature type="transmembrane region" description="Helical" evidence="8">
    <location>
        <begin position="363"/>
        <end position="385"/>
    </location>
</feature>
<feature type="transmembrane region" description="Helical" evidence="8">
    <location>
        <begin position="447"/>
        <end position="468"/>
    </location>
</feature>
<comment type="subcellular location">
    <subcellularLocation>
        <location evidence="1">Cell membrane</location>
        <topology evidence="1">Multi-pass membrane protein</topology>
    </subcellularLocation>
</comment>
<comment type="caution">
    <text evidence="9">The sequence shown here is derived from an EMBL/GenBank/DDBJ whole genome shotgun (WGS) entry which is preliminary data.</text>
</comment>
<dbReference type="GO" id="GO:0006814">
    <property type="term" value="P:sodium ion transport"/>
    <property type="evidence" value="ECO:0007669"/>
    <property type="project" value="InterPro"/>
</dbReference>
<gene>
    <name evidence="9" type="ORF">IPP58_12495</name>
</gene>
<keyword evidence="4" id="KW-1003">Cell membrane</keyword>
<dbReference type="CDD" id="cd17332">
    <property type="entry name" value="MFS_MelB_like"/>
    <property type="match status" value="1"/>
</dbReference>
<feature type="transmembrane region" description="Helical" evidence="8">
    <location>
        <begin position="406"/>
        <end position="435"/>
    </location>
</feature>
<dbReference type="GO" id="GO:0008643">
    <property type="term" value="P:carbohydrate transport"/>
    <property type="evidence" value="ECO:0007669"/>
    <property type="project" value="InterPro"/>
</dbReference>
<evidence type="ECO:0000256" key="3">
    <source>
        <dbReference type="ARBA" id="ARBA00022448"/>
    </source>
</evidence>
<evidence type="ECO:0000313" key="10">
    <source>
        <dbReference type="Proteomes" id="UP000886657"/>
    </source>
</evidence>
<dbReference type="PANTHER" id="PTHR11328:SF24">
    <property type="entry name" value="MAJOR FACILITATOR SUPERFAMILY (MFS) PROFILE DOMAIN-CONTAINING PROTEIN"/>
    <property type="match status" value="1"/>
</dbReference>
<accession>A0A9D7SGX9</accession>
<comment type="similarity">
    <text evidence="2">Belongs to the sodium:galactoside symporter (TC 2.A.2) family.</text>
</comment>
<feature type="transmembrane region" description="Helical" evidence="8">
    <location>
        <begin position="96"/>
        <end position="118"/>
    </location>
</feature>
<evidence type="ECO:0000256" key="5">
    <source>
        <dbReference type="ARBA" id="ARBA00022692"/>
    </source>
</evidence>
<name>A0A9D7SGX9_9BACT</name>
<protein>
    <submittedName>
        <fullName evidence="9">MFS transporter</fullName>
    </submittedName>
</protein>
<keyword evidence="6 8" id="KW-1133">Transmembrane helix</keyword>
<evidence type="ECO:0000313" key="9">
    <source>
        <dbReference type="EMBL" id="MBK9797290.1"/>
    </source>
</evidence>
<dbReference type="InterPro" id="IPR001927">
    <property type="entry name" value="Na/Gal_symport"/>
</dbReference>
<dbReference type="InterPro" id="IPR036259">
    <property type="entry name" value="MFS_trans_sf"/>
</dbReference>
<proteinExistence type="inferred from homology"/>
<dbReference type="PROSITE" id="PS00872">
    <property type="entry name" value="NA_GALACTOSIDE_SYMP"/>
    <property type="match status" value="1"/>
</dbReference>
<dbReference type="InterPro" id="IPR018043">
    <property type="entry name" value="Na/Gal_symport_CS"/>
</dbReference>
<dbReference type="Proteomes" id="UP000886657">
    <property type="component" value="Unassembled WGS sequence"/>
</dbReference>
<dbReference type="GO" id="GO:0015293">
    <property type="term" value="F:symporter activity"/>
    <property type="evidence" value="ECO:0007669"/>
    <property type="project" value="InterPro"/>
</dbReference>
<feature type="transmembrane region" description="Helical" evidence="8">
    <location>
        <begin position="311"/>
        <end position="332"/>
    </location>
</feature>
<evidence type="ECO:0000256" key="7">
    <source>
        <dbReference type="ARBA" id="ARBA00023136"/>
    </source>
</evidence>
<dbReference type="AlphaFoldDB" id="A0A9D7SGX9"/>
<evidence type="ECO:0000256" key="6">
    <source>
        <dbReference type="ARBA" id="ARBA00022989"/>
    </source>
</evidence>
<keyword evidence="3" id="KW-0813">Transport</keyword>
<organism evidence="9 10">
    <name type="scientific">Candidatus Geothrix skivensis</name>
    <dbReference type="NCBI Taxonomy" id="2954439"/>
    <lineage>
        <taxon>Bacteria</taxon>
        <taxon>Pseudomonadati</taxon>
        <taxon>Acidobacteriota</taxon>
        <taxon>Holophagae</taxon>
        <taxon>Holophagales</taxon>
        <taxon>Holophagaceae</taxon>
        <taxon>Geothrix</taxon>
    </lineage>
</organism>
<dbReference type="PANTHER" id="PTHR11328">
    <property type="entry name" value="MAJOR FACILITATOR SUPERFAMILY DOMAIN-CONTAINING PROTEIN"/>
    <property type="match status" value="1"/>
</dbReference>
<keyword evidence="7 8" id="KW-0472">Membrane</keyword>
<evidence type="ECO:0000256" key="4">
    <source>
        <dbReference type="ARBA" id="ARBA00022475"/>
    </source>
</evidence>
<dbReference type="Gene3D" id="1.20.1250.20">
    <property type="entry name" value="MFS general substrate transporter like domains"/>
    <property type="match status" value="1"/>
</dbReference>
<sequence length="496" mass="54331">MSTAEGIPVPAAAALDEGRLSFGEKVGYSLGDAASNFYWKTFEFFIIFFYTDVFGISAGAVGTMMLVTRVLDAVADPVMGTIADRTKTRWGHFRPYVLWFAVPLAGAGVLTFTTPNLGPGGKLLYAYVTYCLLMLLYTAVNIPYSALLGVMTPNSKERTSLASFRFVGAFSVAVLVQYCTPSLAQWFGMSPALRAQHSFLAHPIDWVRWFLSRDFLTLPSDPAKGWQMTMVLYGCFAVVLLILCFATTRERVTPPEDQNPDFKEDLKSMLTSRAFVVMLGVLIIMIMSFVLRGSVSAYYFKYYVQRNDLLGPFLVANALAFLAAVVITPTIARHFDKKILFIAAIGIGGLIIGGFWLAKPTDIGLMFGLQILASFIIGFNSPLVWAMFADTADDAEWRLGRRNTGLVFASAVFGMKIGLALGAWVTGLLLTGFGYLANQEQSATSLLGIRLSMSLIPALMLVVAAVLMKAYPLDDKKMVQIEKDLASRKKEAVSEA</sequence>
<dbReference type="GO" id="GO:0005886">
    <property type="term" value="C:plasma membrane"/>
    <property type="evidence" value="ECO:0007669"/>
    <property type="project" value="UniProtKB-SubCell"/>
</dbReference>
<evidence type="ECO:0000256" key="2">
    <source>
        <dbReference type="ARBA" id="ARBA00009617"/>
    </source>
</evidence>
<feature type="transmembrane region" description="Helical" evidence="8">
    <location>
        <begin position="124"/>
        <end position="150"/>
    </location>
</feature>
<dbReference type="Pfam" id="PF13347">
    <property type="entry name" value="MFS_2"/>
    <property type="match status" value="1"/>
</dbReference>
<keyword evidence="5 8" id="KW-0812">Transmembrane</keyword>
<dbReference type="SUPFAM" id="SSF103473">
    <property type="entry name" value="MFS general substrate transporter"/>
    <property type="match status" value="1"/>
</dbReference>
<feature type="transmembrane region" description="Helical" evidence="8">
    <location>
        <begin position="339"/>
        <end position="357"/>
    </location>
</feature>
<evidence type="ECO:0000256" key="8">
    <source>
        <dbReference type="SAM" id="Phobius"/>
    </source>
</evidence>
<reference evidence="9" key="1">
    <citation type="submission" date="2020-10" db="EMBL/GenBank/DDBJ databases">
        <title>Connecting structure to function with the recovery of over 1000 high-quality activated sludge metagenome-assembled genomes encoding full-length rRNA genes using long-read sequencing.</title>
        <authorList>
            <person name="Singleton C.M."/>
            <person name="Petriglieri F."/>
            <person name="Kristensen J.M."/>
            <person name="Kirkegaard R.H."/>
            <person name="Michaelsen T.Y."/>
            <person name="Andersen M.H."/>
            <person name="Karst S.M."/>
            <person name="Dueholm M.S."/>
            <person name="Nielsen P.H."/>
            <person name="Albertsen M."/>
        </authorList>
    </citation>
    <scope>NUCLEOTIDE SEQUENCE</scope>
    <source>
        <strain evidence="9">Skiv_18-Q3-R9-52_MAXAC.067</strain>
    </source>
</reference>
<dbReference type="InterPro" id="IPR039672">
    <property type="entry name" value="MFS_2"/>
</dbReference>
<dbReference type="NCBIfam" id="TIGR00792">
    <property type="entry name" value="gph"/>
    <property type="match status" value="1"/>
</dbReference>
<evidence type="ECO:0000256" key="1">
    <source>
        <dbReference type="ARBA" id="ARBA00004651"/>
    </source>
</evidence>
<feature type="transmembrane region" description="Helical" evidence="8">
    <location>
        <begin position="230"/>
        <end position="249"/>
    </location>
</feature>